<dbReference type="Pfam" id="PF00155">
    <property type="entry name" value="Aminotran_1_2"/>
    <property type="match status" value="1"/>
</dbReference>
<protein>
    <recommendedName>
        <fullName evidence="7">Aminotransferase</fullName>
        <ecNumber evidence="7">2.6.1.-</ecNumber>
    </recommendedName>
</protein>
<evidence type="ECO:0000256" key="4">
    <source>
        <dbReference type="ARBA" id="ARBA00022679"/>
    </source>
</evidence>
<evidence type="ECO:0000256" key="7">
    <source>
        <dbReference type="RuleBase" id="RU000481"/>
    </source>
</evidence>
<dbReference type="GO" id="GO:0004069">
    <property type="term" value="F:L-aspartate:2-oxoglutarate aminotransferase activity"/>
    <property type="evidence" value="ECO:0007669"/>
    <property type="project" value="UniProtKB-EC"/>
</dbReference>
<organism evidence="9 10">
    <name type="scientific">Edaphosphingomonas haloaromaticamans</name>
    <dbReference type="NCBI Taxonomy" id="653954"/>
    <lineage>
        <taxon>Bacteria</taxon>
        <taxon>Pseudomonadati</taxon>
        <taxon>Pseudomonadota</taxon>
        <taxon>Alphaproteobacteria</taxon>
        <taxon>Sphingomonadales</taxon>
        <taxon>Rhizorhabdaceae</taxon>
        <taxon>Edaphosphingomonas</taxon>
    </lineage>
</organism>
<comment type="catalytic activity">
    <reaction evidence="6">
        <text>L-aspartate + 2-oxoglutarate = oxaloacetate + L-glutamate</text>
        <dbReference type="Rhea" id="RHEA:21824"/>
        <dbReference type="ChEBI" id="CHEBI:16452"/>
        <dbReference type="ChEBI" id="CHEBI:16810"/>
        <dbReference type="ChEBI" id="CHEBI:29985"/>
        <dbReference type="ChEBI" id="CHEBI:29991"/>
        <dbReference type="EC" id="2.6.1.1"/>
    </reaction>
</comment>
<dbReference type="Gene3D" id="3.40.640.10">
    <property type="entry name" value="Type I PLP-dependent aspartate aminotransferase-like (Major domain)"/>
    <property type="match status" value="1"/>
</dbReference>
<dbReference type="InterPro" id="IPR004838">
    <property type="entry name" value="NHTrfase_class1_PyrdxlP-BS"/>
</dbReference>
<sequence>MASQAIGKCSSSKYMSAEIDPFHAIAISRLAHSLKAAGRSIIHMEFGQPSTGAPARAIARAHQVLDTDGMGYWESPALKERIARHYLDRYGVTIDPERVILTCGASPAFVLALNCLFAPGARVALARPGYVAYRNSLKALHLEPVELPCGEAERFQITATALERIDPAPDGLILASPANPTGTIIPPAELAAIADLCRRRGIRLVSDEIYHGISYGEPAQSMLQHAPDAFIVNSFSKYFSMAGWRLGWLVVPESHVAAARARMGNLFLTPPSLSQHAGLVAFDCEEELEGHIAVYRRNRALLLEALPGMGLRRIAPPDGAFYIYADIGHLTTDSLSFCARLLEDTGVATAPGVDFDPVEGHRHMRISFAVSEELVEEAVSRLGPWLAARRAEAGLS</sequence>
<evidence type="ECO:0000313" key="10">
    <source>
        <dbReference type="Proteomes" id="UP000179467"/>
    </source>
</evidence>
<comment type="similarity">
    <text evidence="2 7">Belongs to the class-I pyridoxal-phosphate-dependent aminotransferase family.</text>
</comment>
<dbReference type="InterPro" id="IPR015424">
    <property type="entry name" value="PyrdxlP-dep_Trfase"/>
</dbReference>
<dbReference type="PANTHER" id="PTHR46383:SF2">
    <property type="entry name" value="AMINOTRANSFERASE"/>
    <property type="match status" value="1"/>
</dbReference>
<dbReference type="SUPFAM" id="SSF53383">
    <property type="entry name" value="PLP-dependent transferases"/>
    <property type="match status" value="1"/>
</dbReference>
<evidence type="ECO:0000256" key="1">
    <source>
        <dbReference type="ARBA" id="ARBA00001933"/>
    </source>
</evidence>
<dbReference type="EMBL" id="MIPT01000001">
    <property type="protein sequence ID" value="OHT22043.1"/>
    <property type="molecule type" value="Genomic_DNA"/>
</dbReference>
<keyword evidence="10" id="KW-1185">Reference proteome</keyword>
<evidence type="ECO:0000256" key="6">
    <source>
        <dbReference type="ARBA" id="ARBA00049185"/>
    </source>
</evidence>
<evidence type="ECO:0000259" key="8">
    <source>
        <dbReference type="Pfam" id="PF00155"/>
    </source>
</evidence>
<dbReference type="InterPro" id="IPR004839">
    <property type="entry name" value="Aminotransferase_I/II_large"/>
</dbReference>
<dbReference type="Proteomes" id="UP000179467">
    <property type="component" value="Unassembled WGS sequence"/>
</dbReference>
<gene>
    <name evidence="9" type="primary">aspC</name>
    <name evidence="9" type="ORF">BHE75_04059</name>
</gene>
<evidence type="ECO:0000256" key="2">
    <source>
        <dbReference type="ARBA" id="ARBA00007441"/>
    </source>
</evidence>
<accession>A0A1S1HLC9</accession>
<dbReference type="PROSITE" id="PS00105">
    <property type="entry name" value="AA_TRANSFER_CLASS_1"/>
    <property type="match status" value="1"/>
</dbReference>
<dbReference type="EC" id="2.6.1.-" evidence="7"/>
<feature type="domain" description="Aminotransferase class I/classII large" evidence="8">
    <location>
        <begin position="62"/>
        <end position="382"/>
    </location>
</feature>
<proteinExistence type="inferred from homology"/>
<dbReference type="CDD" id="cd00609">
    <property type="entry name" value="AAT_like"/>
    <property type="match status" value="1"/>
</dbReference>
<evidence type="ECO:0000313" key="9">
    <source>
        <dbReference type="EMBL" id="OHT22043.1"/>
    </source>
</evidence>
<dbReference type="GO" id="GO:0030170">
    <property type="term" value="F:pyridoxal phosphate binding"/>
    <property type="evidence" value="ECO:0007669"/>
    <property type="project" value="InterPro"/>
</dbReference>
<comment type="cofactor">
    <cofactor evidence="1 7">
        <name>pyridoxal 5'-phosphate</name>
        <dbReference type="ChEBI" id="CHEBI:597326"/>
    </cofactor>
</comment>
<reference evidence="9 10" key="1">
    <citation type="submission" date="2016-09" db="EMBL/GenBank/DDBJ databases">
        <title>Metabolic pathway, cell adaptation mechanisms and a novel monoxygenase revealed through proteogenomic-transcription analysis of a Sphingomonas haloaromaticamans strain degrading the fungicide ortho-phenylphenol.</title>
        <authorList>
            <person name="Perruchon C."/>
            <person name="Papadopoulou E.S."/>
            <person name="Rousidou C."/>
            <person name="Vasileiadis S."/>
            <person name="Tanou G."/>
            <person name="Amoutzias G."/>
            <person name="Molassiotis A."/>
            <person name="Karpouzas D.G."/>
        </authorList>
    </citation>
    <scope>NUCLEOTIDE SEQUENCE [LARGE SCALE GENOMIC DNA]</scope>
    <source>
        <strain evidence="9 10">P3</strain>
    </source>
</reference>
<dbReference type="GO" id="GO:0006520">
    <property type="term" value="P:amino acid metabolic process"/>
    <property type="evidence" value="ECO:0007669"/>
    <property type="project" value="InterPro"/>
</dbReference>
<dbReference type="AlphaFoldDB" id="A0A1S1HLC9"/>
<dbReference type="PANTHER" id="PTHR46383">
    <property type="entry name" value="ASPARTATE AMINOTRANSFERASE"/>
    <property type="match status" value="1"/>
</dbReference>
<dbReference type="InterPro" id="IPR050596">
    <property type="entry name" value="AspAT/PAT-like"/>
</dbReference>
<keyword evidence="5" id="KW-0663">Pyridoxal phosphate</keyword>
<dbReference type="InterPro" id="IPR015421">
    <property type="entry name" value="PyrdxlP-dep_Trfase_major"/>
</dbReference>
<keyword evidence="3 7" id="KW-0032">Aminotransferase</keyword>
<evidence type="ECO:0000256" key="5">
    <source>
        <dbReference type="ARBA" id="ARBA00022898"/>
    </source>
</evidence>
<name>A0A1S1HLC9_9SPHN</name>
<evidence type="ECO:0000256" key="3">
    <source>
        <dbReference type="ARBA" id="ARBA00022576"/>
    </source>
</evidence>
<comment type="caution">
    <text evidence="9">The sequence shown here is derived from an EMBL/GenBank/DDBJ whole genome shotgun (WGS) entry which is preliminary data.</text>
</comment>
<keyword evidence="4 7" id="KW-0808">Transferase</keyword>